<dbReference type="EMBL" id="PDZR01000026">
    <property type="protein sequence ID" value="PNG24678.1"/>
    <property type="molecule type" value="Genomic_DNA"/>
</dbReference>
<reference evidence="3 4" key="1">
    <citation type="submission" date="2017-10" db="EMBL/GenBank/DDBJ databases">
        <title>Genome announcement of Methylocella silvestris TVC from permafrost.</title>
        <authorList>
            <person name="Wang J."/>
            <person name="Geng K."/>
            <person name="Ul-Haque F."/>
            <person name="Crombie A.T."/>
            <person name="Street L.E."/>
            <person name="Wookey P.A."/>
            <person name="Murrell J.C."/>
            <person name="Pratscher J."/>
        </authorList>
    </citation>
    <scope>NUCLEOTIDE SEQUENCE [LARGE SCALE GENOMIC DNA]</scope>
    <source>
        <strain evidence="3 4">TVC</strain>
    </source>
</reference>
<accession>A0A2J7TD42</accession>
<evidence type="ECO:0000259" key="2">
    <source>
        <dbReference type="Pfam" id="PF12728"/>
    </source>
</evidence>
<keyword evidence="3" id="KW-0238">DNA-binding</keyword>
<dbReference type="InterPro" id="IPR041657">
    <property type="entry name" value="HTH_17"/>
</dbReference>
<feature type="region of interest" description="Disordered" evidence="1">
    <location>
        <begin position="143"/>
        <end position="162"/>
    </location>
</feature>
<evidence type="ECO:0000313" key="3">
    <source>
        <dbReference type="EMBL" id="PNG24678.1"/>
    </source>
</evidence>
<protein>
    <submittedName>
        <fullName evidence="3">DNA-binding protein</fullName>
    </submittedName>
</protein>
<dbReference type="Proteomes" id="UP000236286">
    <property type="component" value="Unassembled WGS sequence"/>
</dbReference>
<dbReference type="SUPFAM" id="SSF46955">
    <property type="entry name" value="Putative DNA-binding domain"/>
    <property type="match status" value="1"/>
</dbReference>
<dbReference type="OrthoDB" id="8546410at2"/>
<dbReference type="RefSeq" id="WP_146030312.1">
    <property type="nucleotide sequence ID" value="NZ_PDZR01000026.1"/>
</dbReference>
<evidence type="ECO:0000256" key="1">
    <source>
        <dbReference type="SAM" id="MobiDB-lite"/>
    </source>
</evidence>
<name>A0A2J7TD42_METSI</name>
<dbReference type="InterPro" id="IPR009061">
    <property type="entry name" value="DNA-bd_dom_put_sf"/>
</dbReference>
<proteinExistence type="predicted"/>
<dbReference type="Pfam" id="PF12728">
    <property type="entry name" value="HTH_17"/>
    <property type="match status" value="1"/>
</dbReference>
<dbReference type="GO" id="GO:0003677">
    <property type="term" value="F:DNA binding"/>
    <property type="evidence" value="ECO:0007669"/>
    <property type="project" value="UniProtKB-KW"/>
</dbReference>
<comment type="caution">
    <text evidence="3">The sequence shown here is derived from an EMBL/GenBank/DDBJ whole genome shotgun (WGS) entry which is preliminary data.</text>
</comment>
<sequence length="162" mass="18138">MARRPPSCRGVNRHRNYTVDEAARARGVGKATVRRWLKRGLPSISDHKPLLILGADLAQFWQDRQSAKQTCKLHECFCFACRAPKAPAADMVEFVPLSASSGNLRALCCDCTRVMHKRVSLAKLPELQAILDVTIRQAPERIREMTDPSTNEHLLGEPQTHA</sequence>
<dbReference type="AlphaFoldDB" id="A0A2J7TD42"/>
<evidence type="ECO:0000313" key="4">
    <source>
        <dbReference type="Proteomes" id="UP000236286"/>
    </source>
</evidence>
<feature type="domain" description="Helix-turn-helix" evidence="2">
    <location>
        <begin position="17"/>
        <end position="64"/>
    </location>
</feature>
<organism evidence="3 4">
    <name type="scientific">Methylocella silvestris</name>
    <dbReference type="NCBI Taxonomy" id="199596"/>
    <lineage>
        <taxon>Bacteria</taxon>
        <taxon>Pseudomonadati</taxon>
        <taxon>Pseudomonadota</taxon>
        <taxon>Alphaproteobacteria</taxon>
        <taxon>Hyphomicrobiales</taxon>
        <taxon>Beijerinckiaceae</taxon>
        <taxon>Methylocella</taxon>
    </lineage>
</organism>
<gene>
    <name evidence="3" type="ORF">CR492_17285</name>
</gene>